<evidence type="ECO:0000313" key="1">
    <source>
        <dbReference type="EMBL" id="TGZ78829.1"/>
    </source>
</evidence>
<keyword evidence="1" id="KW-0489">Methyltransferase</keyword>
<name>A0A4S2MRR6_9PEZI</name>
<proteinExistence type="predicted"/>
<dbReference type="SUPFAM" id="SSF53335">
    <property type="entry name" value="S-adenosyl-L-methionine-dependent methyltransferases"/>
    <property type="match status" value="1"/>
</dbReference>
<dbReference type="CDD" id="cd02440">
    <property type="entry name" value="AdoMet_MTases"/>
    <property type="match status" value="1"/>
</dbReference>
<gene>
    <name evidence="1" type="ORF">EX30DRAFT_333989</name>
</gene>
<evidence type="ECO:0000313" key="2">
    <source>
        <dbReference type="Proteomes" id="UP000298138"/>
    </source>
</evidence>
<dbReference type="Gene3D" id="3.40.50.150">
    <property type="entry name" value="Vaccinia Virus protein VP39"/>
    <property type="match status" value="1"/>
</dbReference>
<keyword evidence="1" id="KW-0808">Transferase</keyword>
<dbReference type="Pfam" id="PF13489">
    <property type="entry name" value="Methyltransf_23"/>
    <property type="match status" value="1"/>
</dbReference>
<reference evidence="1 2" key="1">
    <citation type="submission" date="2019-04" db="EMBL/GenBank/DDBJ databases">
        <title>Comparative genomics and transcriptomics to analyze fruiting body development in filamentous ascomycetes.</title>
        <authorList>
            <consortium name="DOE Joint Genome Institute"/>
            <person name="Lutkenhaus R."/>
            <person name="Traeger S."/>
            <person name="Breuer J."/>
            <person name="Kuo A."/>
            <person name="Lipzen A."/>
            <person name="Pangilinan J."/>
            <person name="Dilworth D."/>
            <person name="Sandor L."/>
            <person name="Poggeler S."/>
            <person name="Barry K."/>
            <person name="Grigoriev I.V."/>
            <person name="Nowrousian M."/>
        </authorList>
    </citation>
    <scope>NUCLEOTIDE SEQUENCE [LARGE SCALE GENOMIC DNA]</scope>
    <source>
        <strain evidence="1 2">CBS 389.68</strain>
    </source>
</reference>
<dbReference type="InterPro" id="IPR029063">
    <property type="entry name" value="SAM-dependent_MTases_sf"/>
</dbReference>
<protein>
    <submittedName>
        <fullName evidence="1">S-adenosyl-L-methionine-dependent methyltransferase</fullName>
    </submittedName>
</protein>
<dbReference type="PANTHER" id="PTHR43591:SF24">
    <property type="entry name" value="2-METHOXY-6-POLYPRENYL-1,4-BENZOQUINOL METHYLASE, MITOCHONDRIAL"/>
    <property type="match status" value="1"/>
</dbReference>
<keyword evidence="2" id="KW-1185">Reference proteome</keyword>
<sequence>MYLEMLSGRLTLTPYETLHPRRVLDCGTGTGMNPLYRHVHPDTEVLGVDLVPIQPVRFEVDDLELEWLFPENHFDFIHSRDLVTAIKDWPRYFAHMYKHLSSGGYVEISEHSLDTFRTPDSTHPPNSCYTQWLTALTNSLTQLGAHPSLTLRDYSRLLRDAGFVDIEEYEFQVPVGTWPRDRGAKRLGGLFVENAKTGFEAYGKNLMLRGGGEEGEVERVIRECGEEMRRGRWHVYYLHWHIVARKP</sequence>
<organism evidence="1 2">
    <name type="scientific">Ascodesmis nigricans</name>
    <dbReference type="NCBI Taxonomy" id="341454"/>
    <lineage>
        <taxon>Eukaryota</taxon>
        <taxon>Fungi</taxon>
        <taxon>Dikarya</taxon>
        <taxon>Ascomycota</taxon>
        <taxon>Pezizomycotina</taxon>
        <taxon>Pezizomycetes</taxon>
        <taxon>Pezizales</taxon>
        <taxon>Ascodesmidaceae</taxon>
        <taxon>Ascodesmis</taxon>
    </lineage>
</organism>
<dbReference type="InParanoid" id="A0A4S2MRR6"/>
<dbReference type="OrthoDB" id="8300214at2759"/>
<dbReference type="STRING" id="341454.A0A4S2MRR6"/>
<dbReference type="EMBL" id="ML220137">
    <property type="protein sequence ID" value="TGZ78829.1"/>
    <property type="molecule type" value="Genomic_DNA"/>
</dbReference>
<dbReference type="GO" id="GO:0008168">
    <property type="term" value="F:methyltransferase activity"/>
    <property type="evidence" value="ECO:0007669"/>
    <property type="project" value="UniProtKB-KW"/>
</dbReference>
<dbReference type="PANTHER" id="PTHR43591">
    <property type="entry name" value="METHYLTRANSFERASE"/>
    <property type="match status" value="1"/>
</dbReference>
<dbReference type="AlphaFoldDB" id="A0A4S2MRR6"/>
<accession>A0A4S2MRR6</accession>
<dbReference type="Proteomes" id="UP000298138">
    <property type="component" value="Unassembled WGS sequence"/>
</dbReference>
<dbReference type="GO" id="GO:0032259">
    <property type="term" value="P:methylation"/>
    <property type="evidence" value="ECO:0007669"/>
    <property type="project" value="UniProtKB-KW"/>
</dbReference>